<organism evidence="2 3">
    <name type="scientific">Oculimacula yallundae</name>
    <dbReference type="NCBI Taxonomy" id="86028"/>
    <lineage>
        <taxon>Eukaryota</taxon>
        <taxon>Fungi</taxon>
        <taxon>Dikarya</taxon>
        <taxon>Ascomycota</taxon>
        <taxon>Pezizomycotina</taxon>
        <taxon>Leotiomycetes</taxon>
        <taxon>Helotiales</taxon>
        <taxon>Ploettnerulaceae</taxon>
        <taxon>Oculimacula</taxon>
    </lineage>
</organism>
<accession>A0ABR4CLI4</accession>
<dbReference type="Proteomes" id="UP001595075">
    <property type="component" value="Unassembled WGS sequence"/>
</dbReference>
<keyword evidence="3" id="KW-1185">Reference proteome</keyword>
<evidence type="ECO:0000313" key="3">
    <source>
        <dbReference type="Proteomes" id="UP001595075"/>
    </source>
</evidence>
<protein>
    <submittedName>
        <fullName evidence="2">Uncharacterized protein</fullName>
    </submittedName>
</protein>
<dbReference type="EMBL" id="JAZHXI010000006">
    <property type="protein sequence ID" value="KAL2070645.1"/>
    <property type="molecule type" value="Genomic_DNA"/>
</dbReference>
<name>A0ABR4CLI4_9HELO</name>
<comment type="caution">
    <text evidence="2">The sequence shown here is derived from an EMBL/GenBank/DDBJ whole genome shotgun (WGS) entry which is preliminary data.</text>
</comment>
<reference evidence="2 3" key="1">
    <citation type="journal article" date="2024" name="Commun. Biol.">
        <title>Comparative genomic analysis of thermophilic fungi reveals convergent evolutionary adaptations and gene losses.</title>
        <authorList>
            <person name="Steindorff A.S."/>
            <person name="Aguilar-Pontes M.V."/>
            <person name="Robinson A.J."/>
            <person name="Andreopoulos B."/>
            <person name="LaButti K."/>
            <person name="Kuo A."/>
            <person name="Mondo S."/>
            <person name="Riley R."/>
            <person name="Otillar R."/>
            <person name="Haridas S."/>
            <person name="Lipzen A."/>
            <person name="Grimwood J."/>
            <person name="Schmutz J."/>
            <person name="Clum A."/>
            <person name="Reid I.D."/>
            <person name="Moisan M.C."/>
            <person name="Butler G."/>
            <person name="Nguyen T.T.M."/>
            <person name="Dewar K."/>
            <person name="Conant G."/>
            <person name="Drula E."/>
            <person name="Henrissat B."/>
            <person name="Hansel C."/>
            <person name="Singer S."/>
            <person name="Hutchinson M.I."/>
            <person name="de Vries R.P."/>
            <person name="Natvig D.O."/>
            <person name="Powell A.J."/>
            <person name="Tsang A."/>
            <person name="Grigoriev I.V."/>
        </authorList>
    </citation>
    <scope>NUCLEOTIDE SEQUENCE [LARGE SCALE GENOMIC DNA]</scope>
    <source>
        <strain evidence="2 3">CBS 494.80</strain>
    </source>
</reference>
<sequence length="141" mass="16011">MLKLGIDIRQSGRKDPAPSTQTTSEVRSDHSTATKKIHAIVQKKGRQASSKSSREYGIRPRQTRKKESLCETKYRNTFSGSVEEENAKVKCEQSDTFRVCKCSIRGKRQASSEIRRPSFISPPCPPGHKVTITPRYLFRQN</sequence>
<evidence type="ECO:0000256" key="1">
    <source>
        <dbReference type="SAM" id="MobiDB-lite"/>
    </source>
</evidence>
<feature type="region of interest" description="Disordered" evidence="1">
    <location>
        <begin position="1"/>
        <end position="69"/>
    </location>
</feature>
<gene>
    <name evidence="2" type="ORF">VTL71DRAFT_13671</name>
</gene>
<evidence type="ECO:0000313" key="2">
    <source>
        <dbReference type="EMBL" id="KAL2070645.1"/>
    </source>
</evidence>
<feature type="compositionally biased region" description="Basic residues" evidence="1">
    <location>
        <begin position="33"/>
        <end position="46"/>
    </location>
</feature>
<proteinExistence type="predicted"/>